<organism evidence="9 10">
    <name type="scientific">Phyllotreta striolata</name>
    <name type="common">Striped flea beetle</name>
    <name type="synonym">Crioceris striolata</name>
    <dbReference type="NCBI Taxonomy" id="444603"/>
    <lineage>
        <taxon>Eukaryota</taxon>
        <taxon>Metazoa</taxon>
        <taxon>Ecdysozoa</taxon>
        <taxon>Arthropoda</taxon>
        <taxon>Hexapoda</taxon>
        <taxon>Insecta</taxon>
        <taxon>Pterygota</taxon>
        <taxon>Neoptera</taxon>
        <taxon>Endopterygota</taxon>
        <taxon>Coleoptera</taxon>
        <taxon>Polyphaga</taxon>
        <taxon>Cucujiformia</taxon>
        <taxon>Chrysomeloidea</taxon>
        <taxon>Chrysomelidae</taxon>
        <taxon>Galerucinae</taxon>
        <taxon>Alticini</taxon>
        <taxon>Phyllotreta</taxon>
    </lineage>
</organism>
<keyword evidence="7" id="KW-1015">Disulfide bond</keyword>
<keyword evidence="6 8" id="KW-0472">Membrane</keyword>
<keyword evidence="10" id="KW-1185">Reference proteome</keyword>
<dbReference type="GO" id="GO:0005886">
    <property type="term" value="C:plasma membrane"/>
    <property type="evidence" value="ECO:0007669"/>
    <property type="project" value="TreeGrafter"/>
</dbReference>
<evidence type="ECO:0000256" key="7">
    <source>
        <dbReference type="ARBA" id="ARBA00023157"/>
    </source>
</evidence>
<comment type="subcellular location">
    <subcellularLocation>
        <location evidence="2">Endomembrane system</location>
    </subcellularLocation>
    <subcellularLocation>
        <location evidence="1">Membrane</location>
        <topology evidence="1">Single-pass membrane protein</topology>
    </subcellularLocation>
</comment>
<dbReference type="GO" id="GO:0012505">
    <property type="term" value="C:endomembrane system"/>
    <property type="evidence" value="ECO:0007669"/>
    <property type="project" value="UniProtKB-SubCell"/>
</dbReference>
<dbReference type="InterPro" id="IPR036055">
    <property type="entry name" value="LDL_receptor-like_sf"/>
</dbReference>
<dbReference type="InterPro" id="IPR050685">
    <property type="entry name" value="LDLR"/>
</dbReference>
<evidence type="ECO:0000313" key="9">
    <source>
        <dbReference type="EMBL" id="CAG9858167.1"/>
    </source>
</evidence>
<evidence type="ECO:0000256" key="2">
    <source>
        <dbReference type="ARBA" id="ARBA00004308"/>
    </source>
</evidence>
<dbReference type="PRINTS" id="PR00261">
    <property type="entry name" value="LDLRECEPTOR"/>
</dbReference>
<dbReference type="InterPro" id="IPR002172">
    <property type="entry name" value="LDrepeatLR_classA_rpt"/>
</dbReference>
<evidence type="ECO:0000313" key="10">
    <source>
        <dbReference type="Proteomes" id="UP001153712"/>
    </source>
</evidence>
<keyword evidence="5 8" id="KW-1133">Transmembrane helix</keyword>
<proteinExistence type="predicted"/>
<reference evidence="9" key="1">
    <citation type="submission" date="2022-01" db="EMBL/GenBank/DDBJ databases">
        <authorList>
            <person name="King R."/>
        </authorList>
    </citation>
    <scope>NUCLEOTIDE SEQUENCE</scope>
</reference>
<protein>
    <submittedName>
        <fullName evidence="9">Uncharacterized protein</fullName>
    </submittedName>
</protein>
<gene>
    <name evidence="9" type="ORF">PHYEVI_LOCUS4558</name>
</gene>
<evidence type="ECO:0000256" key="4">
    <source>
        <dbReference type="ARBA" id="ARBA00022737"/>
    </source>
</evidence>
<dbReference type="SUPFAM" id="SSF57424">
    <property type="entry name" value="LDL receptor-like module"/>
    <property type="match status" value="3"/>
</dbReference>
<keyword evidence="4" id="KW-0677">Repeat</keyword>
<dbReference type="OrthoDB" id="9988974at2759"/>
<keyword evidence="3 8" id="KW-0812">Transmembrane</keyword>
<dbReference type="SMART" id="SM00192">
    <property type="entry name" value="LDLa"/>
    <property type="match status" value="3"/>
</dbReference>
<dbReference type="CDD" id="cd00112">
    <property type="entry name" value="LDLa"/>
    <property type="match status" value="3"/>
</dbReference>
<evidence type="ECO:0000256" key="5">
    <source>
        <dbReference type="ARBA" id="ARBA00022989"/>
    </source>
</evidence>
<name>A0A9N9THD6_PHYSR</name>
<evidence type="ECO:0000256" key="3">
    <source>
        <dbReference type="ARBA" id="ARBA00022692"/>
    </source>
</evidence>
<evidence type="ECO:0000256" key="1">
    <source>
        <dbReference type="ARBA" id="ARBA00004167"/>
    </source>
</evidence>
<evidence type="ECO:0000256" key="8">
    <source>
        <dbReference type="SAM" id="Phobius"/>
    </source>
</evidence>
<sequence length="348" mass="38677">MILQPSDVQLTGVHHFDRNRRCWSVSGAVEAASRRPPGIEKSAFGFGFGRKWVLKVNEIEKSTGGTETLERALCIWAFLCIGVIVVFGILFALNNTIFNFNSNRANYTKNYIYPKDMQTRARPPKVFETPLTTLPENTTDLSTDFQSFNDTFNTTENTNIERKRYCSDCSAGYVCMKTDEGGAKPSCVAAADPSDPTGCGGLCLINTEYCHKLGHDVVRCLPRRDLLACDDGQFNCQNMCVGAERRCDGVVDCSNESDEANCDCDLSSHFRCGRKLSCLELSKRCDRIVDCWDGSDERNCSQSTTINCRIDQFACDDGVCIDKTEVCDGVFHCSDRSDEPDGCVDVEK</sequence>
<dbReference type="Gene3D" id="4.10.400.10">
    <property type="entry name" value="Low-density Lipoprotein Receptor"/>
    <property type="match status" value="3"/>
</dbReference>
<accession>A0A9N9THD6</accession>
<dbReference type="PANTHER" id="PTHR24270">
    <property type="entry name" value="LOW-DENSITY LIPOPROTEIN RECEPTOR-RELATED"/>
    <property type="match status" value="1"/>
</dbReference>
<feature type="transmembrane region" description="Helical" evidence="8">
    <location>
        <begin position="73"/>
        <end position="93"/>
    </location>
</feature>
<dbReference type="Pfam" id="PF00057">
    <property type="entry name" value="Ldl_recept_a"/>
    <property type="match status" value="3"/>
</dbReference>
<dbReference type="EMBL" id="OU900095">
    <property type="protein sequence ID" value="CAG9858167.1"/>
    <property type="molecule type" value="Genomic_DNA"/>
</dbReference>
<dbReference type="InterPro" id="IPR023415">
    <property type="entry name" value="LDLR_class-A_CS"/>
</dbReference>
<dbReference type="AlphaFoldDB" id="A0A9N9THD6"/>
<dbReference type="PROSITE" id="PS01209">
    <property type="entry name" value="LDLRA_1"/>
    <property type="match status" value="1"/>
</dbReference>
<evidence type="ECO:0000256" key="6">
    <source>
        <dbReference type="ARBA" id="ARBA00023136"/>
    </source>
</evidence>
<dbReference type="Proteomes" id="UP001153712">
    <property type="component" value="Chromosome 2"/>
</dbReference>
<dbReference type="GO" id="GO:0016192">
    <property type="term" value="P:vesicle-mediated transport"/>
    <property type="evidence" value="ECO:0007669"/>
    <property type="project" value="UniProtKB-ARBA"/>
</dbReference>